<evidence type="ECO:0000259" key="2">
    <source>
        <dbReference type="Pfam" id="PF01266"/>
    </source>
</evidence>
<dbReference type="InterPro" id="IPR006076">
    <property type="entry name" value="FAD-dep_OxRdtase"/>
</dbReference>
<comment type="caution">
    <text evidence="3">The sequence shown here is derived from an EMBL/GenBank/DDBJ whole genome shotgun (WGS) entry which is preliminary data.</text>
</comment>
<keyword evidence="1" id="KW-0560">Oxidoreductase</keyword>
<dbReference type="EMBL" id="JACBXS010000026">
    <property type="protein sequence ID" value="NYS25855.1"/>
    <property type="molecule type" value="Genomic_DNA"/>
</dbReference>
<protein>
    <submittedName>
        <fullName evidence="3">FAD-binding oxidoreductase</fullName>
    </submittedName>
</protein>
<dbReference type="GO" id="GO:0005737">
    <property type="term" value="C:cytoplasm"/>
    <property type="evidence" value="ECO:0007669"/>
    <property type="project" value="TreeGrafter"/>
</dbReference>
<feature type="domain" description="FAD dependent oxidoreductase" evidence="2">
    <location>
        <begin position="40"/>
        <end position="396"/>
    </location>
</feature>
<gene>
    <name evidence="3" type="ORF">HUK65_12730</name>
</gene>
<reference evidence="3 4" key="1">
    <citation type="journal article" date="2000" name="Arch. Microbiol.">
        <title>Rhodobaca bogoriensis gen. nov. and sp. nov., an alkaliphilic purple nonsulfur bacterium from African Rift Valley soda lakes.</title>
        <authorList>
            <person name="Milford A.D."/>
            <person name="Achenbach L.A."/>
            <person name="Jung D.O."/>
            <person name="Madigan M.T."/>
        </authorList>
    </citation>
    <scope>NUCLEOTIDE SEQUENCE [LARGE SCALE GENOMIC DNA]</scope>
    <source>
        <strain evidence="3 4">2376</strain>
    </source>
</reference>
<dbReference type="Proteomes" id="UP000529417">
    <property type="component" value="Unassembled WGS sequence"/>
</dbReference>
<evidence type="ECO:0000313" key="3">
    <source>
        <dbReference type="EMBL" id="NYS25855.1"/>
    </source>
</evidence>
<keyword evidence="4" id="KW-1185">Reference proteome</keyword>
<name>A0A7Z0I0Z3_9RHOB</name>
<dbReference type="Gene3D" id="3.30.9.10">
    <property type="entry name" value="D-Amino Acid Oxidase, subunit A, domain 2"/>
    <property type="match status" value="1"/>
</dbReference>
<accession>A0A7Z0I0Z3</accession>
<proteinExistence type="predicted"/>
<evidence type="ECO:0000256" key="1">
    <source>
        <dbReference type="ARBA" id="ARBA00023002"/>
    </source>
</evidence>
<dbReference type="RefSeq" id="WP_179906652.1">
    <property type="nucleotide sequence ID" value="NZ_JACBXS010000026.1"/>
</dbReference>
<dbReference type="PANTHER" id="PTHR13847">
    <property type="entry name" value="SARCOSINE DEHYDROGENASE-RELATED"/>
    <property type="match status" value="1"/>
</dbReference>
<organism evidence="3 4">
    <name type="scientific">Rhabdonatronobacter sediminivivens</name>
    <dbReference type="NCBI Taxonomy" id="2743469"/>
    <lineage>
        <taxon>Bacteria</taxon>
        <taxon>Pseudomonadati</taxon>
        <taxon>Pseudomonadota</taxon>
        <taxon>Alphaproteobacteria</taxon>
        <taxon>Rhodobacterales</taxon>
        <taxon>Paracoccaceae</taxon>
        <taxon>Rhabdonatronobacter</taxon>
    </lineage>
</organism>
<dbReference type="SUPFAM" id="SSF51905">
    <property type="entry name" value="FAD/NAD(P)-binding domain"/>
    <property type="match status" value="1"/>
</dbReference>
<dbReference type="InterPro" id="IPR036188">
    <property type="entry name" value="FAD/NAD-bd_sf"/>
</dbReference>
<evidence type="ECO:0000313" key="4">
    <source>
        <dbReference type="Proteomes" id="UP000529417"/>
    </source>
</evidence>
<dbReference type="PANTHER" id="PTHR13847:SF281">
    <property type="entry name" value="FAD DEPENDENT OXIDOREDUCTASE DOMAIN-CONTAINING PROTEIN"/>
    <property type="match status" value="1"/>
</dbReference>
<dbReference type="Gene3D" id="3.50.50.60">
    <property type="entry name" value="FAD/NAD(P)-binding domain"/>
    <property type="match status" value="1"/>
</dbReference>
<dbReference type="GO" id="GO:0016491">
    <property type="term" value="F:oxidoreductase activity"/>
    <property type="evidence" value="ECO:0007669"/>
    <property type="project" value="UniProtKB-KW"/>
</dbReference>
<dbReference type="AlphaFoldDB" id="A0A7Z0I0Z3"/>
<sequence>MPRLYEAEAYDTAHWPDSHWRATAPPAPDCPALTSSARADIAIIGAGYAGLNAALELAEGFGRDVAVLEAGQPGWGASGRNGGFVCAGSSKLSDRAIRARVGAAGAQAFADFQAASVARVAHNLTRYGIDADKGPEGELALAHSPRAWTRMQAAPLDPGARLLPPDALREAGLYAPRFHGGVLEPLGFSIHPLKYALGLAQAAHSAGVRTYGNSAVRDLTPQGDGWLLRTDHGTLRAGKVLIATNGYTDERLPPWLARRVLPVLSNILVTRPLSPAEQSAQGWTSRVMAYDTRRLLHYFRLLPCGRFLFGARGGFSARPSALKEFEATARAEFEILFPGFAAARTERSWSGLVCLTGSLAPYAGSVPGADGLHAALGWHGNGVAAASEAGRRMAALMAEGRQTLPALLRQAPPRIPLPRRAMLRAGMAVLRGLDGPVARIKQA</sequence>
<dbReference type="Pfam" id="PF01266">
    <property type="entry name" value="DAO"/>
    <property type="match status" value="1"/>
</dbReference>